<keyword evidence="3" id="KW-0328">Glycosyltransferase</keyword>
<evidence type="ECO:0000313" key="3">
    <source>
        <dbReference type="EMBL" id="MFD2532222.1"/>
    </source>
</evidence>
<dbReference type="CDD" id="cd03801">
    <property type="entry name" value="GT4_PimA-like"/>
    <property type="match status" value="1"/>
</dbReference>
<evidence type="ECO:0000259" key="2">
    <source>
        <dbReference type="Pfam" id="PF00534"/>
    </source>
</evidence>
<dbReference type="PANTHER" id="PTHR46401:SF2">
    <property type="entry name" value="GLYCOSYLTRANSFERASE WBBK-RELATED"/>
    <property type="match status" value="1"/>
</dbReference>
<dbReference type="InterPro" id="IPR001296">
    <property type="entry name" value="Glyco_trans_1"/>
</dbReference>
<accession>A0ABW5JJJ6</accession>
<dbReference type="RefSeq" id="WP_390300477.1">
    <property type="nucleotide sequence ID" value="NZ_JBHULI010000024.1"/>
</dbReference>
<comment type="caution">
    <text evidence="3">The sequence shown here is derived from an EMBL/GenBank/DDBJ whole genome shotgun (WGS) entry which is preliminary data.</text>
</comment>
<gene>
    <name evidence="3" type="ORF">ACFSVN_07170</name>
</gene>
<dbReference type="Pfam" id="PF00534">
    <property type="entry name" value="Glycos_transf_1"/>
    <property type="match status" value="1"/>
</dbReference>
<dbReference type="EC" id="2.4.-.-" evidence="3"/>
<dbReference type="GO" id="GO:0016757">
    <property type="term" value="F:glycosyltransferase activity"/>
    <property type="evidence" value="ECO:0007669"/>
    <property type="project" value="UniProtKB-KW"/>
</dbReference>
<name>A0ABW5JJJ6_9BACT</name>
<evidence type="ECO:0000313" key="4">
    <source>
        <dbReference type="Proteomes" id="UP001597460"/>
    </source>
</evidence>
<keyword evidence="4" id="KW-1185">Reference proteome</keyword>
<keyword evidence="1 3" id="KW-0808">Transferase</keyword>
<dbReference type="PANTHER" id="PTHR46401">
    <property type="entry name" value="GLYCOSYLTRANSFERASE WBBK-RELATED"/>
    <property type="match status" value="1"/>
</dbReference>
<sequence>MGLEKQDSVMKVGYVAPMSIAAVNGGMRNQALNTISKIHELGIVTVKLSPWEDLSELNLDLVHIFGASVENIGIVNQLYNTDIPIVLSPIFYSNRSASFINRVLNVEQFLKPLSRGIRSDFSVQRDLCRKADLLLPNTADESMMIREAFSIPEERIIVTPNGVESHFEHAKPDLFVKEYGCKDFVLFAGQAGAERKNVIKLLEISDKMIVPVVIIGSFYDDEYGKKCLNMASELDNVILIETLDHDSELLASAYAASKVFVLPSQFETPGIAAMEAALTGSQIVITKNGGTKEYFGDHVNYIDPNSASSLLQGIQNALAQEQSDDLKVHILQNYTWNKVAKMTAENYQTLIS</sequence>
<organism evidence="3 4">
    <name type="scientific">Gracilimonas halophila</name>
    <dbReference type="NCBI Taxonomy" id="1834464"/>
    <lineage>
        <taxon>Bacteria</taxon>
        <taxon>Pseudomonadati</taxon>
        <taxon>Balneolota</taxon>
        <taxon>Balneolia</taxon>
        <taxon>Balneolales</taxon>
        <taxon>Balneolaceae</taxon>
        <taxon>Gracilimonas</taxon>
    </lineage>
</organism>
<dbReference type="Proteomes" id="UP001597460">
    <property type="component" value="Unassembled WGS sequence"/>
</dbReference>
<feature type="domain" description="Glycosyl transferase family 1" evidence="2">
    <location>
        <begin position="182"/>
        <end position="323"/>
    </location>
</feature>
<reference evidence="4" key="1">
    <citation type="journal article" date="2019" name="Int. J. Syst. Evol. Microbiol.">
        <title>The Global Catalogue of Microorganisms (GCM) 10K type strain sequencing project: providing services to taxonomists for standard genome sequencing and annotation.</title>
        <authorList>
            <consortium name="The Broad Institute Genomics Platform"/>
            <consortium name="The Broad Institute Genome Sequencing Center for Infectious Disease"/>
            <person name="Wu L."/>
            <person name="Ma J."/>
        </authorList>
    </citation>
    <scope>NUCLEOTIDE SEQUENCE [LARGE SCALE GENOMIC DNA]</scope>
    <source>
        <strain evidence="4">KCTC 52042</strain>
    </source>
</reference>
<protein>
    <submittedName>
        <fullName evidence="3">Glycosyltransferase family 4 protein</fullName>
        <ecNumber evidence="3">2.4.-.-</ecNumber>
    </submittedName>
</protein>
<dbReference type="SUPFAM" id="SSF53756">
    <property type="entry name" value="UDP-Glycosyltransferase/glycogen phosphorylase"/>
    <property type="match status" value="1"/>
</dbReference>
<proteinExistence type="predicted"/>
<dbReference type="Gene3D" id="3.40.50.2000">
    <property type="entry name" value="Glycogen Phosphorylase B"/>
    <property type="match status" value="2"/>
</dbReference>
<evidence type="ECO:0000256" key="1">
    <source>
        <dbReference type="ARBA" id="ARBA00022679"/>
    </source>
</evidence>
<dbReference type="EMBL" id="JBHULI010000024">
    <property type="protein sequence ID" value="MFD2532222.1"/>
    <property type="molecule type" value="Genomic_DNA"/>
</dbReference>